<dbReference type="Gene3D" id="1.25.70.10">
    <property type="entry name" value="Transcription termination factor 3, mitochondrial"/>
    <property type="match status" value="1"/>
</dbReference>
<dbReference type="GO" id="GO:0003676">
    <property type="term" value="F:nucleic acid binding"/>
    <property type="evidence" value="ECO:0007669"/>
    <property type="project" value="InterPro"/>
</dbReference>
<keyword evidence="4" id="KW-0806">Transcription termination</keyword>
<keyword evidence="11" id="KW-1185">Reference proteome</keyword>
<gene>
    <name evidence="10" type="ORF">RND71_015687</name>
</gene>
<dbReference type="GO" id="GO:0016705">
    <property type="term" value="F:oxidoreductase activity, acting on paired donors, with incorporation or reduction of molecular oxygen"/>
    <property type="evidence" value="ECO:0007669"/>
    <property type="project" value="InterPro"/>
</dbReference>
<organism evidence="10 11">
    <name type="scientific">Anisodus tanguticus</name>
    <dbReference type="NCBI Taxonomy" id="243964"/>
    <lineage>
        <taxon>Eukaryota</taxon>
        <taxon>Viridiplantae</taxon>
        <taxon>Streptophyta</taxon>
        <taxon>Embryophyta</taxon>
        <taxon>Tracheophyta</taxon>
        <taxon>Spermatophyta</taxon>
        <taxon>Magnoliopsida</taxon>
        <taxon>eudicotyledons</taxon>
        <taxon>Gunneridae</taxon>
        <taxon>Pentapetalae</taxon>
        <taxon>asterids</taxon>
        <taxon>lamiids</taxon>
        <taxon>Solanales</taxon>
        <taxon>Solanaceae</taxon>
        <taxon>Solanoideae</taxon>
        <taxon>Hyoscyameae</taxon>
        <taxon>Anisodus</taxon>
    </lineage>
</organism>
<dbReference type="AlphaFoldDB" id="A0AAE1VKJ6"/>
<dbReference type="InterPro" id="IPR036396">
    <property type="entry name" value="Cyt_P450_sf"/>
</dbReference>
<dbReference type="GO" id="GO:0005506">
    <property type="term" value="F:iron ion binding"/>
    <property type="evidence" value="ECO:0007669"/>
    <property type="project" value="InterPro"/>
</dbReference>
<dbReference type="Pfam" id="PF00067">
    <property type="entry name" value="p450"/>
    <property type="match status" value="1"/>
</dbReference>
<evidence type="ECO:0000256" key="1">
    <source>
        <dbReference type="ARBA" id="ARBA00001971"/>
    </source>
</evidence>
<evidence type="ECO:0000256" key="5">
    <source>
        <dbReference type="ARBA" id="ARBA00022723"/>
    </source>
</evidence>
<dbReference type="GO" id="GO:0006353">
    <property type="term" value="P:DNA-templated transcription termination"/>
    <property type="evidence" value="ECO:0007669"/>
    <property type="project" value="UniProtKB-KW"/>
</dbReference>
<evidence type="ECO:0000256" key="7">
    <source>
        <dbReference type="ARBA" id="ARBA00023002"/>
    </source>
</evidence>
<dbReference type="Proteomes" id="UP001291623">
    <property type="component" value="Unassembled WGS sequence"/>
</dbReference>
<reference evidence="10" key="1">
    <citation type="submission" date="2023-12" db="EMBL/GenBank/DDBJ databases">
        <title>Genome assembly of Anisodus tanguticus.</title>
        <authorList>
            <person name="Wang Y.-J."/>
        </authorList>
    </citation>
    <scope>NUCLEOTIDE SEQUENCE</scope>
    <source>
        <strain evidence="10">KB-2021</strain>
        <tissue evidence="10">Leaf</tissue>
    </source>
</reference>
<dbReference type="Pfam" id="PF02536">
    <property type="entry name" value="mTERF"/>
    <property type="match status" value="1"/>
</dbReference>
<dbReference type="InterPro" id="IPR003690">
    <property type="entry name" value="MTERF"/>
</dbReference>
<dbReference type="EMBL" id="JAVYJV010000008">
    <property type="protein sequence ID" value="KAK4364329.1"/>
    <property type="molecule type" value="Genomic_DNA"/>
</dbReference>
<keyword evidence="5 9" id="KW-0479">Metal-binding</keyword>
<name>A0AAE1VKJ6_9SOLA</name>
<dbReference type="PROSITE" id="PS00086">
    <property type="entry name" value="CYTOCHROME_P450"/>
    <property type="match status" value="1"/>
</dbReference>
<keyword evidence="4" id="KW-0805">Transcription regulation</keyword>
<keyword evidence="7 9" id="KW-0560">Oxidoreductase</keyword>
<evidence type="ECO:0000313" key="10">
    <source>
        <dbReference type="EMBL" id="KAK4364329.1"/>
    </source>
</evidence>
<accession>A0AAE1VKJ6</accession>
<keyword evidence="9" id="KW-0349">Heme</keyword>
<dbReference type="PANTHER" id="PTHR24296">
    <property type="entry name" value="CYTOCHROME P450"/>
    <property type="match status" value="1"/>
</dbReference>
<evidence type="ECO:0000256" key="8">
    <source>
        <dbReference type="ARBA" id="ARBA00023004"/>
    </source>
</evidence>
<comment type="similarity">
    <text evidence="3 9">Belongs to the cytochrome P450 family.</text>
</comment>
<evidence type="ECO:0000256" key="6">
    <source>
        <dbReference type="ARBA" id="ARBA00022946"/>
    </source>
</evidence>
<keyword evidence="9" id="KW-0503">Monooxygenase</keyword>
<dbReference type="GO" id="GO:0004497">
    <property type="term" value="F:monooxygenase activity"/>
    <property type="evidence" value="ECO:0007669"/>
    <property type="project" value="UniProtKB-KW"/>
</dbReference>
<proteinExistence type="inferred from homology"/>
<dbReference type="GO" id="GO:0020037">
    <property type="term" value="F:heme binding"/>
    <property type="evidence" value="ECO:0007669"/>
    <property type="project" value="InterPro"/>
</dbReference>
<evidence type="ECO:0000256" key="3">
    <source>
        <dbReference type="ARBA" id="ARBA00010617"/>
    </source>
</evidence>
<evidence type="ECO:0000256" key="4">
    <source>
        <dbReference type="ARBA" id="ARBA00022472"/>
    </source>
</evidence>
<evidence type="ECO:0008006" key="12">
    <source>
        <dbReference type="Google" id="ProtNLM"/>
    </source>
</evidence>
<evidence type="ECO:0000256" key="2">
    <source>
        <dbReference type="ARBA" id="ARBA00007692"/>
    </source>
</evidence>
<comment type="similarity">
    <text evidence="2">Belongs to the mTERF family.</text>
</comment>
<dbReference type="InterPro" id="IPR001128">
    <property type="entry name" value="Cyt_P450"/>
</dbReference>
<comment type="caution">
    <text evidence="10">The sequence shown here is derived from an EMBL/GenBank/DDBJ whole genome shotgun (WGS) entry which is preliminary data.</text>
</comment>
<comment type="cofactor">
    <cofactor evidence="1">
        <name>heme</name>
        <dbReference type="ChEBI" id="CHEBI:30413"/>
    </cofactor>
</comment>
<protein>
    <recommendedName>
        <fullName evidence="12">Cytochrome P450</fullName>
    </recommendedName>
</protein>
<evidence type="ECO:0000256" key="9">
    <source>
        <dbReference type="RuleBase" id="RU000461"/>
    </source>
</evidence>
<keyword evidence="8 9" id="KW-0408">Iron</keyword>
<dbReference type="GO" id="GO:0006629">
    <property type="term" value="P:lipid metabolic process"/>
    <property type="evidence" value="ECO:0007669"/>
    <property type="project" value="UniProtKB-ARBA"/>
</dbReference>
<evidence type="ECO:0000313" key="11">
    <source>
        <dbReference type="Proteomes" id="UP001291623"/>
    </source>
</evidence>
<dbReference type="InterPro" id="IPR017972">
    <property type="entry name" value="Cyt_P450_CS"/>
</dbReference>
<keyword evidence="4" id="KW-0804">Transcription</keyword>
<dbReference type="InterPro" id="IPR038538">
    <property type="entry name" value="MTERF_sf"/>
</dbReference>
<sequence length="510" mass="59560">MGRPMKELVEFPDYFTYSLESRIKPRYERVRSREMKCTLAWFLNCSDQRFEERLYGYYMEPESSGPSFCMGGKLEMSGRILYQKRRRRVTMKHFIDALSLCHAGLKKYNSCSHAGLKQYTSCATILRPAMKGQEVPKSRYEGDGEREQVHDNEKDKVVNLTPKNKEKRGDIIPMLHKTKYGMFNWFFHILGIPRTPKVFLELLLEKKLTLKSINALNFSLIFVIPASLQLRFKNLSLPEIITAQREEAHLLGLRERSEDDCMEQNISNISQEADLSPRHEKTLELRNKLVPLEFCEGVEVAEVSGEIPICPMIFEAFSGSKRRMRQNYICCFLGSLIYTNGSEFKPERWISERGTVKHEPCYKFFSFNAGPRTCIGREVPFTQMKVVAAAKDLVHPHDYPRSKVRSSKNTSFKELQSKYKRNSKSEYGRRTQFVDKYYRRQEKTDLENNSLHLLKRDEILFDNETPSQEWATIQGDIQQEEDGKQSTTLNKELSTKLEDLPEELYSILED</sequence>
<dbReference type="SUPFAM" id="SSF48264">
    <property type="entry name" value="Cytochrome P450"/>
    <property type="match status" value="1"/>
</dbReference>
<keyword evidence="6" id="KW-0809">Transit peptide</keyword>
<dbReference type="Gene3D" id="1.10.630.10">
    <property type="entry name" value="Cytochrome P450"/>
    <property type="match status" value="1"/>
</dbReference>